<gene>
    <name evidence="2" type="ORF">CERSUDRAFT_101081</name>
</gene>
<dbReference type="HOGENOM" id="CLU_3068498_0_0_1"/>
<feature type="chain" id="PRO_5004022874" evidence="1">
    <location>
        <begin position="23"/>
        <end position="53"/>
    </location>
</feature>
<dbReference type="EMBL" id="KB445885">
    <property type="protein sequence ID" value="EMD30694.1"/>
    <property type="molecule type" value="Genomic_DNA"/>
</dbReference>
<accession>M2P614</accession>
<dbReference type="Proteomes" id="UP000016930">
    <property type="component" value="Unassembled WGS sequence"/>
</dbReference>
<evidence type="ECO:0000256" key="1">
    <source>
        <dbReference type="SAM" id="SignalP"/>
    </source>
</evidence>
<feature type="signal peptide" evidence="1">
    <location>
        <begin position="1"/>
        <end position="22"/>
    </location>
</feature>
<protein>
    <submittedName>
        <fullName evidence="2">Uncharacterized protein</fullName>
    </submittedName>
</protein>
<evidence type="ECO:0000313" key="2">
    <source>
        <dbReference type="EMBL" id="EMD30694.1"/>
    </source>
</evidence>
<keyword evidence="1" id="KW-0732">Signal</keyword>
<organism evidence="2 3">
    <name type="scientific">Ceriporiopsis subvermispora (strain B)</name>
    <name type="common">White-rot fungus</name>
    <name type="synonym">Gelatoporia subvermispora</name>
    <dbReference type="NCBI Taxonomy" id="914234"/>
    <lineage>
        <taxon>Eukaryota</taxon>
        <taxon>Fungi</taxon>
        <taxon>Dikarya</taxon>
        <taxon>Basidiomycota</taxon>
        <taxon>Agaricomycotina</taxon>
        <taxon>Agaricomycetes</taxon>
        <taxon>Polyporales</taxon>
        <taxon>Gelatoporiaceae</taxon>
        <taxon>Gelatoporia</taxon>
    </lineage>
</organism>
<evidence type="ECO:0000313" key="3">
    <source>
        <dbReference type="Proteomes" id="UP000016930"/>
    </source>
</evidence>
<sequence length="53" mass="5633">MLGLTKLIATTVALIGASYSAADTVTNARFLAAFNDVTTTRILMQSLENDLSQ</sequence>
<name>M2P614_CERS8</name>
<reference evidence="2 3" key="1">
    <citation type="journal article" date="2012" name="Proc. Natl. Acad. Sci. U.S.A.">
        <title>Comparative genomics of Ceriporiopsis subvermispora and Phanerochaete chrysosporium provide insight into selective ligninolysis.</title>
        <authorList>
            <person name="Fernandez-Fueyo E."/>
            <person name="Ruiz-Duenas F.J."/>
            <person name="Ferreira P."/>
            <person name="Floudas D."/>
            <person name="Hibbett D.S."/>
            <person name="Canessa P."/>
            <person name="Larrondo L.F."/>
            <person name="James T.Y."/>
            <person name="Seelenfreund D."/>
            <person name="Lobos S."/>
            <person name="Polanco R."/>
            <person name="Tello M."/>
            <person name="Honda Y."/>
            <person name="Watanabe T."/>
            <person name="Watanabe T."/>
            <person name="Ryu J.S."/>
            <person name="Kubicek C.P."/>
            <person name="Schmoll M."/>
            <person name="Gaskell J."/>
            <person name="Hammel K.E."/>
            <person name="St John F.J."/>
            <person name="Vanden Wymelenberg A."/>
            <person name="Sabat G."/>
            <person name="Splinter BonDurant S."/>
            <person name="Syed K."/>
            <person name="Yadav J.S."/>
            <person name="Doddapaneni H."/>
            <person name="Subramanian V."/>
            <person name="Lavin J.L."/>
            <person name="Oguiza J.A."/>
            <person name="Perez G."/>
            <person name="Pisabarro A.G."/>
            <person name="Ramirez L."/>
            <person name="Santoyo F."/>
            <person name="Master E."/>
            <person name="Coutinho P.M."/>
            <person name="Henrissat B."/>
            <person name="Lombard V."/>
            <person name="Magnuson J.K."/>
            <person name="Kuees U."/>
            <person name="Hori C."/>
            <person name="Igarashi K."/>
            <person name="Samejima M."/>
            <person name="Held B.W."/>
            <person name="Barry K.W."/>
            <person name="LaButti K.M."/>
            <person name="Lapidus A."/>
            <person name="Lindquist E.A."/>
            <person name="Lucas S.M."/>
            <person name="Riley R."/>
            <person name="Salamov A.A."/>
            <person name="Hoffmeister D."/>
            <person name="Schwenk D."/>
            <person name="Hadar Y."/>
            <person name="Yarden O."/>
            <person name="de Vries R.P."/>
            <person name="Wiebenga A."/>
            <person name="Stenlid J."/>
            <person name="Eastwood D."/>
            <person name="Grigoriev I.V."/>
            <person name="Berka R.M."/>
            <person name="Blanchette R.A."/>
            <person name="Kersten P."/>
            <person name="Martinez A.T."/>
            <person name="Vicuna R."/>
            <person name="Cullen D."/>
        </authorList>
    </citation>
    <scope>NUCLEOTIDE SEQUENCE [LARGE SCALE GENOMIC DNA]</scope>
    <source>
        <strain evidence="2 3">B</strain>
    </source>
</reference>
<proteinExistence type="predicted"/>
<dbReference type="AlphaFoldDB" id="M2P614"/>
<keyword evidence="3" id="KW-1185">Reference proteome</keyword>